<feature type="region of interest" description="Disordered" evidence="1">
    <location>
        <begin position="31"/>
        <end position="64"/>
    </location>
</feature>
<dbReference type="OrthoDB" id="73040at2"/>
<sequence>MSFSTTPARLRLGTIAIALALGGAVLTGCGSQEPTASDAGSAAATASSPAAAQTDSAPDAATDGKAVTRENIAALPADQIIAWLDKLPVSQRPEGLSVSVRPANIVITDATGEDTVDMPSDKTYVSLAPYVNKNHDCYFHNLATCKGELANEPVHVTVTDAASGQTVIDEDATTYDNGFVGIWLPKGGSYDLVIEAAQGKATATLATTSDEDLTCLTTLKLS</sequence>
<dbReference type="InterPro" id="IPR047808">
    <property type="entry name" value="CueP-like"/>
</dbReference>
<name>A0A542SP05_9MICO</name>
<dbReference type="Gene3D" id="2.60.40.3700">
    <property type="match status" value="1"/>
</dbReference>
<accession>A0A542SP05</accession>
<dbReference type="EMBL" id="VFNV01000001">
    <property type="protein sequence ID" value="TQK75987.1"/>
    <property type="molecule type" value="Genomic_DNA"/>
</dbReference>
<keyword evidence="2" id="KW-0732">Signal</keyword>
<evidence type="ECO:0000256" key="2">
    <source>
        <dbReference type="SAM" id="SignalP"/>
    </source>
</evidence>
<organism evidence="3 4">
    <name type="scientific">Rarobacter incanus</name>
    <dbReference type="NCBI Taxonomy" id="153494"/>
    <lineage>
        <taxon>Bacteria</taxon>
        <taxon>Bacillati</taxon>
        <taxon>Actinomycetota</taxon>
        <taxon>Actinomycetes</taxon>
        <taxon>Micrococcales</taxon>
        <taxon>Rarobacteraceae</taxon>
        <taxon>Rarobacter</taxon>
    </lineage>
</organism>
<keyword evidence="4" id="KW-1185">Reference proteome</keyword>
<dbReference type="RefSeq" id="WP_142111310.1">
    <property type="nucleotide sequence ID" value="NZ_BAAATB010000008.1"/>
</dbReference>
<evidence type="ECO:0000313" key="4">
    <source>
        <dbReference type="Proteomes" id="UP000316181"/>
    </source>
</evidence>
<feature type="compositionally biased region" description="Low complexity" evidence="1">
    <location>
        <begin position="31"/>
        <end position="63"/>
    </location>
</feature>
<dbReference type="NCBIfam" id="NF038094">
    <property type="entry name" value="CueP_fam"/>
    <property type="match status" value="1"/>
</dbReference>
<dbReference type="Pfam" id="PF21172">
    <property type="entry name" value="CueP"/>
    <property type="match status" value="1"/>
</dbReference>
<proteinExistence type="predicted"/>
<dbReference type="AlphaFoldDB" id="A0A542SP05"/>
<comment type="caution">
    <text evidence="3">The sequence shown here is derived from an EMBL/GenBank/DDBJ whole genome shotgun (WGS) entry which is preliminary data.</text>
</comment>
<evidence type="ECO:0000256" key="1">
    <source>
        <dbReference type="SAM" id="MobiDB-lite"/>
    </source>
</evidence>
<feature type="chain" id="PRO_5039497430" evidence="2">
    <location>
        <begin position="21"/>
        <end position="222"/>
    </location>
</feature>
<protein>
    <submittedName>
        <fullName evidence="3">Uncharacterized protein</fullName>
    </submittedName>
</protein>
<gene>
    <name evidence="3" type="ORF">FB389_0631</name>
</gene>
<evidence type="ECO:0000313" key="3">
    <source>
        <dbReference type="EMBL" id="TQK75987.1"/>
    </source>
</evidence>
<dbReference type="Proteomes" id="UP000316181">
    <property type="component" value="Unassembled WGS sequence"/>
</dbReference>
<reference evidence="3 4" key="1">
    <citation type="submission" date="2019-06" db="EMBL/GenBank/DDBJ databases">
        <title>Sequencing the genomes of 1000 actinobacteria strains.</title>
        <authorList>
            <person name="Klenk H.-P."/>
        </authorList>
    </citation>
    <scope>NUCLEOTIDE SEQUENCE [LARGE SCALE GENOMIC DNA]</scope>
    <source>
        <strain evidence="3 4">DSM 10596</strain>
    </source>
</reference>
<feature type="signal peptide" evidence="2">
    <location>
        <begin position="1"/>
        <end position="20"/>
    </location>
</feature>